<dbReference type="EMBL" id="FO818640">
    <property type="protein sequence ID" value="CDM93877.1"/>
    <property type="molecule type" value="Genomic_DNA"/>
</dbReference>
<dbReference type="AlphaFoldDB" id="A0A9P1NZN7"/>
<organism evidence="1 2">
    <name type="scientific">Limnospira indica PCC 8005</name>
    <dbReference type="NCBI Taxonomy" id="376219"/>
    <lineage>
        <taxon>Bacteria</taxon>
        <taxon>Bacillati</taxon>
        <taxon>Cyanobacteriota</taxon>
        <taxon>Cyanophyceae</taxon>
        <taxon>Oscillatoriophycideae</taxon>
        <taxon>Oscillatoriales</taxon>
        <taxon>Sirenicapillariaceae</taxon>
        <taxon>Limnospira</taxon>
    </lineage>
</organism>
<gene>
    <name evidence="1" type="ORF">ARTHRO_11551</name>
</gene>
<reference evidence="1 2" key="1">
    <citation type="submission" date="2014-02" db="EMBL/GenBank/DDBJ databases">
        <authorList>
            <person name="Genoscope - CEA"/>
        </authorList>
    </citation>
    <scope>NUCLEOTIDE SEQUENCE [LARGE SCALE GENOMIC DNA]</scope>
    <source>
        <strain evidence="1 2">PCC 8005</strain>
    </source>
</reference>
<keyword evidence="2" id="KW-1185">Reference proteome</keyword>
<sequence length="132" mass="15267">MGSLVDITKFHFTDDLEASMQYTFNLVGVSPILSFFYQQQQQQEQQTSGIEYLGHRQCTLDMFLESVEMVASKRGWQCDRVVDTVINFWMNNSESIQYWKGRLEDAGHENLLVARVADLKSLRTTFESLLDA</sequence>
<protein>
    <submittedName>
        <fullName evidence="1">Uncharacterized protein</fullName>
    </submittedName>
</protein>
<evidence type="ECO:0000313" key="2">
    <source>
        <dbReference type="Proteomes" id="UP000032946"/>
    </source>
</evidence>
<name>A0A9P1NZN7_9CYAN</name>
<accession>A0A9P1NZN7</accession>
<dbReference type="Proteomes" id="UP000032946">
    <property type="component" value="Chromosome"/>
</dbReference>
<proteinExistence type="predicted"/>
<evidence type="ECO:0000313" key="1">
    <source>
        <dbReference type="EMBL" id="CDM93877.1"/>
    </source>
</evidence>